<dbReference type="InterPro" id="IPR002495">
    <property type="entry name" value="Glyco_trans_8"/>
</dbReference>
<keyword evidence="7" id="KW-1185">Reference proteome</keyword>
<evidence type="ECO:0000313" key="7">
    <source>
        <dbReference type="Proteomes" id="UP001152484"/>
    </source>
</evidence>
<proteinExistence type="inferred from homology"/>
<name>A0A9P1EHH4_CUSEU</name>
<comment type="similarity">
    <text evidence="4">Belongs to the glycosyltransferase 8 family.</text>
</comment>
<reference evidence="6" key="1">
    <citation type="submission" date="2022-07" db="EMBL/GenBank/DDBJ databases">
        <authorList>
            <person name="Macas J."/>
            <person name="Novak P."/>
            <person name="Neumann P."/>
        </authorList>
    </citation>
    <scope>NUCLEOTIDE SEQUENCE</scope>
</reference>
<dbReference type="Gene3D" id="3.90.550.10">
    <property type="entry name" value="Spore Coat Polysaccharide Biosynthesis Protein SpsA, Chain A"/>
    <property type="match status" value="1"/>
</dbReference>
<keyword evidence="1" id="KW-0328">Glycosyltransferase</keyword>
<evidence type="ECO:0000256" key="4">
    <source>
        <dbReference type="RuleBase" id="RU362027"/>
    </source>
</evidence>
<keyword evidence="5" id="KW-0812">Transmembrane</keyword>
<dbReference type="GO" id="GO:0016757">
    <property type="term" value="F:glycosyltransferase activity"/>
    <property type="evidence" value="ECO:0007669"/>
    <property type="project" value="UniProtKB-KW"/>
</dbReference>
<organism evidence="6 7">
    <name type="scientific">Cuscuta europaea</name>
    <name type="common">European dodder</name>
    <dbReference type="NCBI Taxonomy" id="41803"/>
    <lineage>
        <taxon>Eukaryota</taxon>
        <taxon>Viridiplantae</taxon>
        <taxon>Streptophyta</taxon>
        <taxon>Embryophyta</taxon>
        <taxon>Tracheophyta</taxon>
        <taxon>Spermatophyta</taxon>
        <taxon>Magnoliopsida</taxon>
        <taxon>eudicotyledons</taxon>
        <taxon>Gunneridae</taxon>
        <taxon>Pentapetalae</taxon>
        <taxon>asterids</taxon>
        <taxon>lamiids</taxon>
        <taxon>Solanales</taxon>
        <taxon>Convolvulaceae</taxon>
        <taxon>Cuscuteae</taxon>
        <taxon>Cuscuta</taxon>
        <taxon>Cuscuta subgen. Cuscuta</taxon>
    </lineage>
</organism>
<dbReference type="EC" id="2.4.1.-" evidence="4"/>
<protein>
    <recommendedName>
        <fullName evidence="4">Hexosyltransferase</fullName>
        <ecNumber evidence="4">2.4.1.-</ecNumber>
    </recommendedName>
</protein>
<feature type="transmembrane region" description="Helical" evidence="5">
    <location>
        <begin position="12"/>
        <end position="36"/>
    </location>
</feature>
<dbReference type="Proteomes" id="UP001152484">
    <property type="component" value="Unassembled WGS sequence"/>
</dbReference>
<evidence type="ECO:0000256" key="3">
    <source>
        <dbReference type="ARBA" id="ARBA00023211"/>
    </source>
</evidence>
<dbReference type="InterPro" id="IPR029044">
    <property type="entry name" value="Nucleotide-diphossugar_trans"/>
</dbReference>
<dbReference type="CDD" id="cd02537">
    <property type="entry name" value="GT8_Glycogenin"/>
    <property type="match status" value="1"/>
</dbReference>
<dbReference type="InterPro" id="IPR050587">
    <property type="entry name" value="GNT1/Glycosyltrans_8"/>
</dbReference>
<keyword evidence="3" id="KW-0464">Manganese</keyword>
<evidence type="ECO:0000313" key="6">
    <source>
        <dbReference type="EMBL" id="CAH9106918.1"/>
    </source>
</evidence>
<accession>A0A9P1EHH4</accession>
<comment type="caution">
    <text evidence="6">The sequence shown here is derived from an EMBL/GenBank/DDBJ whole genome shotgun (WGS) entry which is preliminary data.</text>
</comment>
<keyword evidence="2" id="KW-0808">Transferase</keyword>
<evidence type="ECO:0000256" key="2">
    <source>
        <dbReference type="ARBA" id="ARBA00022679"/>
    </source>
</evidence>
<dbReference type="EMBL" id="CAMAPE010000050">
    <property type="protein sequence ID" value="CAH9106918.1"/>
    <property type="molecule type" value="Genomic_DNA"/>
</dbReference>
<keyword evidence="5" id="KW-1133">Transmembrane helix</keyword>
<gene>
    <name evidence="6" type="ORF">CEURO_LOCUS17545</name>
</gene>
<evidence type="ECO:0000256" key="5">
    <source>
        <dbReference type="SAM" id="Phobius"/>
    </source>
</evidence>
<dbReference type="PANTHER" id="PTHR11183">
    <property type="entry name" value="GLYCOGENIN SUBFAMILY MEMBER"/>
    <property type="match status" value="1"/>
</dbReference>
<dbReference type="OrthoDB" id="2014201at2759"/>
<dbReference type="Pfam" id="PF01501">
    <property type="entry name" value="Glyco_transf_8"/>
    <property type="match status" value="1"/>
</dbReference>
<evidence type="ECO:0000256" key="1">
    <source>
        <dbReference type="ARBA" id="ARBA00022676"/>
    </source>
</evidence>
<dbReference type="AlphaFoldDB" id="A0A9P1EHH4"/>
<sequence>MVSKPPLTKPKCFMTFLIFFTLLALYLTFTDLHYFLSPHHPPPQFNLKRSPSWYVFLANEFMHKKMRIGLVDVKLHNSLLFGQNIDIVNVKFRRVSEHIKWSDLFPEWIDEDSTSNRPKCPTVPMPDPNKYSGLDVVLAKAPCGHNKRDVYKLQVHLVASNLVVRSGRNGTVYVVFIGKCEPMFEIFGCEDLLWNEEDVRIYKPNFHKLKQKVDMRIGSCQLARPLVEHAISSNKSVKKPREAYVTVLHSSEKYVCGAIALGQSIIQSNSTKDLVLLADSSISAHSLRGLRLAGWTTAPIERIRSPHAARDAYNEWNYSKLRIWEQLAAMGYDKVIFVDSDIIVVKNMDAFFSFPELSAAGNDNHLFNSGVMVLEPSTCTFEALMERRYEVASYNGGDQGFLNEMFVWWHRLPMGVNRLKVFANHNHNDEDKKINVGVKPNQTQTCRSTLKHSLPEDVYAIHYLGLKPWACYQDYDCNWDRLEYHKFASDSAHEKWWAVYEKMPKSLQKYCGLSGEMDARIRKWRRIAMMNGKFPDEHWRVDVKDPRRLSFTTW</sequence>
<keyword evidence="5" id="KW-0472">Membrane</keyword>
<dbReference type="SUPFAM" id="SSF53448">
    <property type="entry name" value="Nucleotide-diphospho-sugar transferases"/>
    <property type="match status" value="1"/>
</dbReference>